<dbReference type="InterPro" id="IPR000725">
    <property type="entry name" value="Olfact_rcpt"/>
</dbReference>
<feature type="transmembrane region" description="Helical" evidence="12">
    <location>
        <begin position="64"/>
        <end position="83"/>
    </location>
</feature>
<keyword evidence="4 11" id="KW-0812">Transmembrane</keyword>
<dbReference type="AlphaFoldDB" id="A0AAV6Z6X5"/>
<comment type="caution">
    <text evidence="14">The sequence shown here is derived from an EMBL/GenBank/DDBJ whole genome shotgun (WGS) entry which is preliminary data.</text>
</comment>
<feature type="transmembrane region" description="Helical" evidence="12">
    <location>
        <begin position="28"/>
        <end position="52"/>
    </location>
</feature>
<evidence type="ECO:0000256" key="3">
    <source>
        <dbReference type="ARBA" id="ARBA00022606"/>
    </source>
</evidence>
<protein>
    <recommendedName>
        <fullName evidence="12">Olfactory receptor</fullName>
    </recommendedName>
</protein>
<evidence type="ECO:0000259" key="13">
    <source>
        <dbReference type="PROSITE" id="PS50262"/>
    </source>
</evidence>
<dbReference type="PRINTS" id="PR00245">
    <property type="entry name" value="OLFACTORYR"/>
</dbReference>
<evidence type="ECO:0000256" key="8">
    <source>
        <dbReference type="ARBA" id="ARBA00023136"/>
    </source>
</evidence>
<dbReference type="Proteomes" id="UP000824782">
    <property type="component" value="Unassembled WGS sequence"/>
</dbReference>
<evidence type="ECO:0000256" key="4">
    <source>
        <dbReference type="ARBA" id="ARBA00022692"/>
    </source>
</evidence>
<keyword evidence="9 11" id="KW-0675">Receptor</keyword>
<feature type="transmembrane region" description="Helical" evidence="12">
    <location>
        <begin position="274"/>
        <end position="294"/>
    </location>
</feature>
<keyword evidence="10 11" id="KW-0807">Transducer</keyword>
<evidence type="ECO:0000256" key="5">
    <source>
        <dbReference type="ARBA" id="ARBA00022725"/>
    </source>
</evidence>
<dbReference type="FunFam" id="1.20.1070.10:FF:000001">
    <property type="entry name" value="Olfactory receptor"/>
    <property type="match status" value="1"/>
</dbReference>
<evidence type="ECO:0000256" key="2">
    <source>
        <dbReference type="ARBA" id="ARBA00022475"/>
    </source>
</evidence>
<comment type="subcellular location">
    <subcellularLocation>
        <location evidence="1 12">Cell membrane</location>
        <topology evidence="1 12">Multi-pass membrane protein</topology>
    </subcellularLocation>
</comment>
<organism evidence="14 15">
    <name type="scientific">Engystomops pustulosus</name>
    <name type="common">Tungara frog</name>
    <name type="synonym">Physalaemus pustulosus</name>
    <dbReference type="NCBI Taxonomy" id="76066"/>
    <lineage>
        <taxon>Eukaryota</taxon>
        <taxon>Metazoa</taxon>
        <taxon>Chordata</taxon>
        <taxon>Craniata</taxon>
        <taxon>Vertebrata</taxon>
        <taxon>Euteleostomi</taxon>
        <taxon>Amphibia</taxon>
        <taxon>Batrachia</taxon>
        <taxon>Anura</taxon>
        <taxon>Neobatrachia</taxon>
        <taxon>Hyloidea</taxon>
        <taxon>Leptodactylidae</taxon>
        <taxon>Leiuperinae</taxon>
        <taxon>Engystomops</taxon>
    </lineage>
</organism>
<dbReference type="CDD" id="cd13954">
    <property type="entry name" value="7tmA_OR"/>
    <property type="match status" value="1"/>
</dbReference>
<gene>
    <name evidence="14" type="ORF">GDO81_021216</name>
</gene>
<dbReference type="PRINTS" id="PR00237">
    <property type="entry name" value="GPCRRHODOPSN"/>
</dbReference>
<dbReference type="InterPro" id="IPR017452">
    <property type="entry name" value="GPCR_Rhodpsn_7TM"/>
</dbReference>
<feature type="transmembrane region" description="Helical" evidence="12">
    <location>
        <begin position="240"/>
        <end position="262"/>
    </location>
</feature>
<keyword evidence="8 12" id="KW-0472">Membrane</keyword>
<evidence type="ECO:0000256" key="9">
    <source>
        <dbReference type="ARBA" id="ARBA00023170"/>
    </source>
</evidence>
<accession>A0AAV6Z6X5</accession>
<keyword evidence="15" id="KW-1185">Reference proteome</keyword>
<comment type="similarity">
    <text evidence="11">Belongs to the G-protein coupled receptor 1 family.</text>
</comment>
<feature type="transmembrane region" description="Helical" evidence="12">
    <location>
        <begin position="103"/>
        <end position="122"/>
    </location>
</feature>
<keyword evidence="7 11" id="KW-0297">G-protein coupled receptor</keyword>
<evidence type="ECO:0000256" key="10">
    <source>
        <dbReference type="ARBA" id="ARBA00023224"/>
    </source>
</evidence>
<evidence type="ECO:0000256" key="12">
    <source>
        <dbReference type="RuleBase" id="RU363047"/>
    </source>
</evidence>
<dbReference type="EMBL" id="WNYA01001736">
    <property type="protein sequence ID" value="KAG8545209.1"/>
    <property type="molecule type" value="Genomic_DNA"/>
</dbReference>
<dbReference type="PROSITE" id="PS50262">
    <property type="entry name" value="G_PROTEIN_RECEP_F1_2"/>
    <property type="match status" value="1"/>
</dbReference>
<dbReference type="SUPFAM" id="SSF81321">
    <property type="entry name" value="Family A G protein-coupled receptor-like"/>
    <property type="match status" value="1"/>
</dbReference>
<dbReference type="Gene3D" id="1.20.1070.10">
    <property type="entry name" value="Rhodopsin 7-helix transmembrane proteins"/>
    <property type="match status" value="1"/>
</dbReference>
<evidence type="ECO:0000256" key="1">
    <source>
        <dbReference type="ARBA" id="ARBA00004651"/>
    </source>
</evidence>
<keyword evidence="5 12" id="KW-0552">Olfaction</keyword>
<feature type="domain" description="G-protein coupled receptors family 1 profile" evidence="13">
    <location>
        <begin position="43"/>
        <end position="292"/>
    </location>
</feature>
<dbReference type="GO" id="GO:0005886">
    <property type="term" value="C:plasma membrane"/>
    <property type="evidence" value="ECO:0007669"/>
    <property type="project" value="UniProtKB-SubCell"/>
</dbReference>
<keyword evidence="3 12" id="KW-0716">Sensory transduction</keyword>
<dbReference type="GO" id="GO:0004930">
    <property type="term" value="F:G protein-coupled receptor activity"/>
    <property type="evidence" value="ECO:0007669"/>
    <property type="project" value="UniProtKB-KW"/>
</dbReference>
<dbReference type="InterPro" id="IPR050516">
    <property type="entry name" value="Olfactory_GPCR"/>
</dbReference>
<dbReference type="InterPro" id="IPR000276">
    <property type="entry name" value="GPCR_Rhodpsn"/>
</dbReference>
<name>A0AAV6Z6X5_ENGPU</name>
<dbReference type="PROSITE" id="PS00237">
    <property type="entry name" value="G_PROTEIN_RECEP_F1_1"/>
    <property type="match status" value="1"/>
</dbReference>
<evidence type="ECO:0000313" key="15">
    <source>
        <dbReference type="Proteomes" id="UP000824782"/>
    </source>
</evidence>
<feature type="transmembrane region" description="Helical" evidence="12">
    <location>
        <begin position="205"/>
        <end position="228"/>
    </location>
</feature>
<keyword evidence="2 12" id="KW-1003">Cell membrane</keyword>
<dbReference type="Pfam" id="PF13853">
    <property type="entry name" value="7tm_4"/>
    <property type="match status" value="1"/>
</dbReference>
<evidence type="ECO:0000256" key="11">
    <source>
        <dbReference type="RuleBase" id="RU000688"/>
    </source>
</evidence>
<proteinExistence type="inferred from homology"/>
<evidence type="ECO:0000313" key="14">
    <source>
        <dbReference type="EMBL" id="KAG8545209.1"/>
    </source>
</evidence>
<keyword evidence="6 12" id="KW-1133">Transmembrane helix</keyword>
<reference evidence="14" key="1">
    <citation type="thesis" date="2020" institute="ProQuest LLC" country="789 East Eisenhower Parkway, Ann Arbor, MI, USA">
        <title>Comparative Genomics and Chromosome Evolution.</title>
        <authorList>
            <person name="Mudd A.B."/>
        </authorList>
    </citation>
    <scope>NUCLEOTIDE SEQUENCE</scope>
    <source>
        <strain evidence="14">237g6f4</strain>
        <tissue evidence="14">Blood</tissue>
    </source>
</reference>
<evidence type="ECO:0000256" key="7">
    <source>
        <dbReference type="ARBA" id="ARBA00023040"/>
    </source>
</evidence>
<sequence>MAAIGLANTTTFIFVLLGLPTTPQLRCVSFVVFLSIYLMTLVGNLVILTAIITDARLHTPMYFFLANLSILEMCYTTITLPNILNNIVIQSNRISFQACICQVYLFTLCATVECILLALMAYDRYVAICIPLRYSVIMNQAMCLQLASTTWITGIFNSIIQSLPTSLLPYCGLNKVDRLYCEVQPLLQLSCSDTSLNKMLTTVSASLFGVGFMTFILVTYIFIISAILRIPSLSGRLKAFSTCSSHITVVVMYYGALIFMYLRPRSSDSQRMDSVISAMYCMVIPVLNPIIYSLRNKDVKRSIVNFLILKRCLL</sequence>
<dbReference type="GO" id="GO:0004984">
    <property type="term" value="F:olfactory receptor activity"/>
    <property type="evidence" value="ECO:0007669"/>
    <property type="project" value="InterPro"/>
</dbReference>
<evidence type="ECO:0000256" key="6">
    <source>
        <dbReference type="ARBA" id="ARBA00022989"/>
    </source>
</evidence>
<dbReference type="PANTHER" id="PTHR26452">
    <property type="entry name" value="OLFACTORY RECEPTOR"/>
    <property type="match status" value="1"/>
</dbReference>